<organism evidence="1 2">
    <name type="scientific">Iningainema tapete BLCC-T55</name>
    <dbReference type="NCBI Taxonomy" id="2748662"/>
    <lineage>
        <taxon>Bacteria</taxon>
        <taxon>Bacillati</taxon>
        <taxon>Cyanobacteriota</taxon>
        <taxon>Cyanophyceae</taxon>
        <taxon>Nostocales</taxon>
        <taxon>Scytonemataceae</taxon>
        <taxon>Iningainema tapete</taxon>
    </lineage>
</organism>
<accession>A0A8J6XSV7</accession>
<evidence type="ECO:0000313" key="2">
    <source>
        <dbReference type="Proteomes" id="UP000629098"/>
    </source>
</evidence>
<dbReference type="RefSeq" id="WP_190839215.1">
    <property type="nucleotide sequence ID" value="NZ_CAWPPI010000134.1"/>
</dbReference>
<reference evidence="1" key="1">
    <citation type="submission" date="2020-09" db="EMBL/GenBank/DDBJ databases">
        <title>Iningainema tapete sp. nov. (Scytonemataceae, Cyanobacteria) from greenhouses in central Florida (USA) produces two types of nodularin with biosynthetic potential for microcystin-LR and anabaenopeptins.</title>
        <authorList>
            <person name="Berthold D.E."/>
            <person name="Lefler F.W."/>
            <person name="Huang I.-S."/>
            <person name="Abdulla H."/>
            <person name="Zimba P.V."/>
            <person name="Laughinghouse H.D. IV."/>
        </authorList>
    </citation>
    <scope>NUCLEOTIDE SEQUENCE</scope>
    <source>
        <strain evidence="1">BLCCT55</strain>
    </source>
</reference>
<gene>
    <name evidence="1" type="ORF">ICL16_44700</name>
</gene>
<dbReference type="EMBL" id="JACXAE010000134">
    <property type="protein sequence ID" value="MBD2778962.1"/>
    <property type="molecule type" value="Genomic_DNA"/>
</dbReference>
<sequence length="68" mass="7670">MSYIEIKSRKIIDGTLAQKIIDKGTVVSVLTTGKITKQAKEKFDAANIAWAENIPEREFMEREAQEEG</sequence>
<name>A0A8J6XSV7_9CYAN</name>
<comment type="caution">
    <text evidence="1">The sequence shown here is derived from an EMBL/GenBank/DDBJ whole genome shotgun (WGS) entry which is preliminary data.</text>
</comment>
<evidence type="ECO:0000313" key="1">
    <source>
        <dbReference type="EMBL" id="MBD2778962.1"/>
    </source>
</evidence>
<dbReference type="Proteomes" id="UP000629098">
    <property type="component" value="Unassembled WGS sequence"/>
</dbReference>
<protein>
    <submittedName>
        <fullName evidence="1">Uncharacterized protein</fullName>
    </submittedName>
</protein>
<proteinExistence type="predicted"/>
<keyword evidence="2" id="KW-1185">Reference proteome</keyword>
<dbReference type="AlphaFoldDB" id="A0A8J6XSV7"/>